<dbReference type="Proteomes" id="UP000695562">
    <property type="component" value="Unassembled WGS sequence"/>
</dbReference>
<proteinExistence type="predicted"/>
<dbReference type="EMBL" id="AJWJ01000939">
    <property type="protein sequence ID" value="KAF2068540.1"/>
    <property type="molecule type" value="Genomic_DNA"/>
</dbReference>
<dbReference type="PANTHER" id="PTHR12861">
    <property type="entry name" value="TRANSLOCON-ASSOCIATED PROTEIN, BETA SUBUNIT PRECURSOR TRAP-BETA SIGNAL SEQUENCE RECEPTOR BETA SUBUNIT"/>
    <property type="match status" value="1"/>
</dbReference>
<protein>
    <recommendedName>
        <fullName evidence="5">Translocon-associated protein subunit beta</fullName>
    </recommendedName>
</protein>
<feature type="signal peptide" evidence="2">
    <location>
        <begin position="1"/>
        <end position="23"/>
    </location>
</feature>
<keyword evidence="1" id="KW-0812">Transmembrane</keyword>
<keyword evidence="4" id="KW-1185">Reference proteome</keyword>
<name>A0A8J4PKM6_9MYCE</name>
<reference evidence="3" key="1">
    <citation type="submission" date="2020-01" db="EMBL/GenBank/DDBJ databases">
        <title>Development of genomics and gene disruption for Polysphondylium violaceum indicates a role for the polyketide synthase stlB in stalk morphogenesis.</title>
        <authorList>
            <person name="Narita B."/>
            <person name="Kawabe Y."/>
            <person name="Kin K."/>
            <person name="Saito T."/>
            <person name="Gibbs R."/>
            <person name="Kuspa A."/>
            <person name="Muzny D."/>
            <person name="Queller D."/>
            <person name="Richards S."/>
            <person name="Strassman J."/>
            <person name="Sucgang R."/>
            <person name="Worley K."/>
            <person name="Schaap P."/>
        </authorList>
    </citation>
    <scope>NUCLEOTIDE SEQUENCE</scope>
    <source>
        <strain evidence="3">QSvi11</strain>
    </source>
</reference>
<gene>
    <name evidence="3" type="ORF">CYY_010134</name>
</gene>
<dbReference type="GO" id="GO:0005783">
    <property type="term" value="C:endoplasmic reticulum"/>
    <property type="evidence" value="ECO:0007669"/>
    <property type="project" value="TreeGrafter"/>
</dbReference>
<keyword evidence="1" id="KW-1133">Transmembrane helix</keyword>
<feature type="chain" id="PRO_5035280041" description="Translocon-associated protein subunit beta" evidence="2">
    <location>
        <begin position="24"/>
        <end position="185"/>
    </location>
</feature>
<evidence type="ECO:0008006" key="5">
    <source>
        <dbReference type="Google" id="ProtNLM"/>
    </source>
</evidence>
<accession>A0A8J4PKM6</accession>
<comment type="caution">
    <text evidence="3">The sequence shown here is derived from an EMBL/GenBank/DDBJ whole genome shotgun (WGS) entry which is preliminary data.</text>
</comment>
<dbReference type="PANTHER" id="PTHR12861:SF3">
    <property type="entry name" value="TRANSLOCON-ASSOCIATED PROTEIN SUBUNIT BETA"/>
    <property type="match status" value="1"/>
</dbReference>
<dbReference type="Pfam" id="PF05753">
    <property type="entry name" value="TRAP_beta"/>
    <property type="match status" value="1"/>
</dbReference>
<keyword evidence="1" id="KW-0472">Membrane</keyword>
<organism evidence="3 4">
    <name type="scientific">Polysphondylium violaceum</name>
    <dbReference type="NCBI Taxonomy" id="133409"/>
    <lineage>
        <taxon>Eukaryota</taxon>
        <taxon>Amoebozoa</taxon>
        <taxon>Evosea</taxon>
        <taxon>Eumycetozoa</taxon>
        <taxon>Dictyostelia</taxon>
        <taxon>Dictyosteliales</taxon>
        <taxon>Dictyosteliaceae</taxon>
        <taxon>Polysphondylium</taxon>
    </lineage>
</organism>
<feature type="transmembrane region" description="Helical" evidence="1">
    <location>
        <begin position="152"/>
        <end position="173"/>
    </location>
</feature>
<dbReference type="OrthoDB" id="5860827at2759"/>
<keyword evidence="2" id="KW-0732">Signal</keyword>
<evidence type="ECO:0000256" key="1">
    <source>
        <dbReference type="SAM" id="Phobius"/>
    </source>
</evidence>
<dbReference type="AlphaFoldDB" id="A0A8J4PKM6"/>
<evidence type="ECO:0000313" key="4">
    <source>
        <dbReference type="Proteomes" id="UP000695562"/>
    </source>
</evidence>
<sequence>MSYKTVFSLFLILCVSIAYCGKAELLFHKKIVDSPVVGKELPVQFVIYNVGSEPAYELEFDDKDFLTSDFEFVSGSSAGKWESLAPQSHVSQNITIIPKKAGIYTLTSTVLNYLSSQHEKEVSITTAASYSGMYVESLQDYDKRTSLHVKEWTLFVLFSLASVAFPFSIWAYYKVNYEHGIKKEK</sequence>
<evidence type="ECO:0000256" key="2">
    <source>
        <dbReference type="SAM" id="SignalP"/>
    </source>
</evidence>
<evidence type="ECO:0000313" key="3">
    <source>
        <dbReference type="EMBL" id="KAF2068540.1"/>
    </source>
</evidence>